<keyword evidence="7 9" id="KW-0472">Membrane</keyword>
<evidence type="ECO:0000256" key="7">
    <source>
        <dbReference type="ARBA" id="ARBA00023136"/>
    </source>
</evidence>
<keyword evidence="11" id="KW-0449">Lipoprotein</keyword>
<dbReference type="Proteomes" id="UP000188273">
    <property type="component" value="Chromosome"/>
</dbReference>
<protein>
    <recommendedName>
        <fullName evidence="9">Apolipoprotein N-acyltransferase</fullName>
        <shortName evidence="9">ALP N-acyltransferase</shortName>
        <ecNumber evidence="9">2.3.1.269</ecNumber>
    </recommendedName>
</protein>
<dbReference type="GO" id="GO:0016410">
    <property type="term" value="F:N-acyltransferase activity"/>
    <property type="evidence" value="ECO:0007669"/>
    <property type="project" value="UniProtKB-UniRule"/>
</dbReference>
<evidence type="ECO:0000256" key="4">
    <source>
        <dbReference type="ARBA" id="ARBA00022679"/>
    </source>
</evidence>
<organism evidence="11 12">
    <name type="scientific">Sedimentisphaera cyanobacteriorum</name>
    <dbReference type="NCBI Taxonomy" id="1940790"/>
    <lineage>
        <taxon>Bacteria</taxon>
        <taxon>Pseudomonadati</taxon>
        <taxon>Planctomycetota</taxon>
        <taxon>Phycisphaerae</taxon>
        <taxon>Sedimentisphaerales</taxon>
        <taxon>Sedimentisphaeraceae</taxon>
        <taxon>Sedimentisphaera</taxon>
    </lineage>
</organism>
<feature type="transmembrane region" description="Helical" evidence="9">
    <location>
        <begin position="530"/>
        <end position="548"/>
    </location>
</feature>
<evidence type="ECO:0000256" key="1">
    <source>
        <dbReference type="ARBA" id="ARBA00004651"/>
    </source>
</evidence>
<dbReference type="AlphaFoldDB" id="A0A1Q2HNT9"/>
<dbReference type="EMBL" id="CP019633">
    <property type="protein sequence ID" value="AQQ08906.1"/>
    <property type="molecule type" value="Genomic_DNA"/>
</dbReference>
<dbReference type="Gene3D" id="3.60.110.10">
    <property type="entry name" value="Carbon-nitrogen hydrolase"/>
    <property type="match status" value="1"/>
</dbReference>
<dbReference type="GO" id="GO:0042158">
    <property type="term" value="P:lipoprotein biosynthetic process"/>
    <property type="evidence" value="ECO:0007669"/>
    <property type="project" value="UniProtKB-UniRule"/>
</dbReference>
<evidence type="ECO:0000313" key="11">
    <source>
        <dbReference type="EMBL" id="AQQ08906.1"/>
    </source>
</evidence>
<comment type="pathway">
    <text evidence="9">Protein modification; lipoprotein biosynthesis (N-acyl transfer).</text>
</comment>
<dbReference type="Pfam" id="PF00795">
    <property type="entry name" value="CN_hydrolase"/>
    <property type="match status" value="1"/>
</dbReference>
<feature type="transmembrane region" description="Helical" evidence="9">
    <location>
        <begin position="141"/>
        <end position="168"/>
    </location>
</feature>
<keyword evidence="6 9" id="KW-1133">Transmembrane helix</keyword>
<dbReference type="PROSITE" id="PS50263">
    <property type="entry name" value="CN_HYDROLASE"/>
    <property type="match status" value="1"/>
</dbReference>
<evidence type="ECO:0000256" key="9">
    <source>
        <dbReference type="HAMAP-Rule" id="MF_01148"/>
    </source>
</evidence>
<dbReference type="STRING" id="1940790.L21SP3_00699"/>
<reference evidence="12" key="1">
    <citation type="submission" date="2017-02" db="EMBL/GenBank/DDBJ databases">
        <title>Comparative genomics and description of representatives of a novel lineage of planctomycetes thriving in anoxic sediments.</title>
        <authorList>
            <person name="Spring S."/>
            <person name="Bunk B."/>
            <person name="Sproer C."/>
            <person name="Klenk H.-P."/>
        </authorList>
    </citation>
    <scope>NUCLEOTIDE SEQUENCE [LARGE SCALE GENOMIC DNA]</scope>
    <source>
        <strain evidence="12">L21-RPul-D3</strain>
    </source>
</reference>
<dbReference type="InterPro" id="IPR045378">
    <property type="entry name" value="LNT_N"/>
</dbReference>
<evidence type="ECO:0000256" key="2">
    <source>
        <dbReference type="ARBA" id="ARBA00010065"/>
    </source>
</evidence>
<keyword evidence="8 9" id="KW-0012">Acyltransferase</keyword>
<comment type="catalytic activity">
    <reaction evidence="9">
        <text>N-terminal S-1,2-diacyl-sn-glyceryl-L-cysteinyl-[lipoprotein] + a glycerophospholipid = N-acyl-S-1,2-diacyl-sn-glyceryl-L-cysteinyl-[lipoprotein] + a 2-acyl-sn-glycero-3-phospholipid + H(+)</text>
        <dbReference type="Rhea" id="RHEA:48228"/>
        <dbReference type="Rhea" id="RHEA-COMP:14681"/>
        <dbReference type="Rhea" id="RHEA-COMP:14684"/>
        <dbReference type="ChEBI" id="CHEBI:15378"/>
        <dbReference type="ChEBI" id="CHEBI:136912"/>
        <dbReference type="ChEBI" id="CHEBI:140656"/>
        <dbReference type="ChEBI" id="CHEBI:140657"/>
        <dbReference type="ChEBI" id="CHEBI:140660"/>
        <dbReference type="EC" id="2.3.1.269"/>
    </reaction>
</comment>
<dbReference type="NCBIfam" id="TIGR00546">
    <property type="entry name" value="lnt"/>
    <property type="match status" value="1"/>
</dbReference>
<keyword evidence="4 9" id="KW-0808">Transferase</keyword>
<dbReference type="SUPFAM" id="SSF56317">
    <property type="entry name" value="Carbon-nitrogen hydrolase"/>
    <property type="match status" value="1"/>
</dbReference>
<keyword evidence="12" id="KW-1185">Reference proteome</keyword>
<evidence type="ECO:0000313" key="12">
    <source>
        <dbReference type="Proteomes" id="UP000188273"/>
    </source>
</evidence>
<dbReference type="UniPathway" id="UPA00666"/>
<dbReference type="KEGG" id="pbu:L21SP3_00699"/>
<dbReference type="InterPro" id="IPR004563">
    <property type="entry name" value="Apolipo_AcylTrfase"/>
</dbReference>
<comment type="function">
    <text evidence="9">Catalyzes the phospholipid dependent N-acylation of the N-terminal cysteine of apolipoprotein, the last step in lipoprotein maturation.</text>
</comment>
<keyword evidence="5 9" id="KW-0812">Transmembrane</keyword>
<evidence type="ECO:0000259" key="10">
    <source>
        <dbReference type="PROSITE" id="PS50263"/>
    </source>
</evidence>
<dbReference type="CDD" id="cd07571">
    <property type="entry name" value="ALP_N-acyl_transferase"/>
    <property type="match status" value="1"/>
</dbReference>
<evidence type="ECO:0000256" key="8">
    <source>
        <dbReference type="ARBA" id="ARBA00023315"/>
    </source>
</evidence>
<dbReference type="HAMAP" id="MF_01148">
    <property type="entry name" value="Lnt"/>
    <property type="match status" value="1"/>
</dbReference>
<sequence length="565" mass="64147">MKQKIHLKAAAAVFLGAVMCALAFAPYNFSWLAWIAFVPVLLSLSADKGRFQPFIFWLAGFSLWLFSTDWFINIAFAAWIAAAAIMGVKWVLMYFALRFLHQKGIFFTFAFPIVIAGLEACQGFLFGGFDWNFLAHSQYRFLHLIQIADITGAAGVSFVVAMVNGYLADAVLITRRLIKEKPEINVKMLAKYGALDASLVIVIASVLLYGNFRIENEKLTEGPLIGIVQPDVPSTAKGIQVSYDKMLERLENQTALCRQSGADIIAWPETMIPAPMNKEYIDCCRSDSLPQKFYTRIKSLTEEFTLIAGAPYATLKIENQSLQFDKEYNSAVIFKHGRLLENRYDKIRLVPFGEYIPFGHIGWINDLIMHFNPQGLDFTIDRGNSLQRFRLKADSREILITPSICYEDTDAEFTKKSLHTKGEKSDLLLNISNDGWYVKFDGDGTARAGKEHYQRTAISVFRAVENRITLMRSVNTGISCMIDPLGKMINGYEAGNLPEKALNRGAVEGWFSDNIILCRRRSFFSWHGRWFSRIFLKVLIVIFAAIIIEKLWLKRNNKTEQNAER</sequence>
<feature type="transmembrane region" description="Helical" evidence="9">
    <location>
        <begin position="7"/>
        <end position="25"/>
    </location>
</feature>
<dbReference type="OrthoDB" id="9804277at2"/>
<feature type="transmembrane region" description="Helical" evidence="9">
    <location>
        <begin position="104"/>
        <end position="129"/>
    </location>
</feature>
<evidence type="ECO:0000256" key="5">
    <source>
        <dbReference type="ARBA" id="ARBA00022692"/>
    </source>
</evidence>
<dbReference type="PANTHER" id="PTHR38686">
    <property type="entry name" value="APOLIPOPROTEIN N-ACYLTRANSFERASE"/>
    <property type="match status" value="1"/>
</dbReference>
<feature type="transmembrane region" description="Helical" evidence="9">
    <location>
        <begin position="78"/>
        <end position="97"/>
    </location>
</feature>
<dbReference type="Pfam" id="PF20154">
    <property type="entry name" value="LNT_N"/>
    <property type="match status" value="1"/>
</dbReference>
<dbReference type="InterPro" id="IPR036526">
    <property type="entry name" value="C-N_Hydrolase_sf"/>
</dbReference>
<gene>
    <name evidence="9 11" type="primary">lnt</name>
    <name evidence="11" type="ORF">L21SP3_00699</name>
</gene>
<keyword evidence="3 9" id="KW-1003">Cell membrane</keyword>
<dbReference type="InterPro" id="IPR003010">
    <property type="entry name" value="C-N_Hydrolase"/>
</dbReference>
<feature type="transmembrane region" description="Helical" evidence="9">
    <location>
        <begin position="189"/>
        <end position="210"/>
    </location>
</feature>
<evidence type="ECO:0000256" key="6">
    <source>
        <dbReference type="ARBA" id="ARBA00022989"/>
    </source>
</evidence>
<dbReference type="PANTHER" id="PTHR38686:SF1">
    <property type="entry name" value="APOLIPOPROTEIN N-ACYLTRANSFERASE"/>
    <property type="match status" value="1"/>
</dbReference>
<name>A0A1Q2HNT9_9BACT</name>
<proteinExistence type="inferred from homology"/>
<evidence type="ECO:0000256" key="3">
    <source>
        <dbReference type="ARBA" id="ARBA00022475"/>
    </source>
</evidence>
<comment type="similarity">
    <text evidence="2 9">Belongs to the CN hydrolase family. Apolipoprotein N-acyltransferase subfamily.</text>
</comment>
<comment type="subcellular location">
    <subcellularLocation>
        <location evidence="1 9">Cell membrane</location>
        <topology evidence="1 9">Multi-pass membrane protein</topology>
    </subcellularLocation>
</comment>
<dbReference type="RefSeq" id="WP_077539372.1">
    <property type="nucleotide sequence ID" value="NZ_CP019633.1"/>
</dbReference>
<accession>A0A1Q2HNT9</accession>
<dbReference type="GO" id="GO:0005886">
    <property type="term" value="C:plasma membrane"/>
    <property type="evidence" value="ECO:0007669"/>
    <property type="project" value="UniProtKB-SubCell"/>
</dbReference>
<feature type="domain" description="CN hydrolase" evidence="10">
    <location>
        <begin position="228"/>
        <end position="509"/>
    </location>
</feature>
<dbReference type="EC" id="2.3.1.269" evidence="9"/>